<evidence type="ECO:0000313" key="3">
    <source>
        <dbReference type="Proteomes" id="UP000054166"/>
    </source>
</evidence>
<sequence length="287" mass="31135">MKSMIFFATVALSSTSSVFGAPATTSTLLTSRVQHPRVTASNAALTRAANNWACLAYSPSTADVGPGLGSDENSAALAAIRHCAVSDCTVKTSNGGPDCVEHGCMAFTRGVPTTADTASIFPSHATVASASAQQETIDSIIAGSRSYRHKVIQINHTTYDGRRNQDSLNPRTHADFMVLAREDDTDDNSNGSIPNKSIFYESDGLVAVSFVVRVSRRRIGFIDFSDAFDFVDPREVIRDVRLIPAFTYGKTSDLLSHSIARDPREKDLDWNYEQASNLLVKYLLSKE</sequence>
<dbReference type="EMBL" id="KN833243">
    <property type="protein sequence ID" value="KIM71652.1"/>
    <property type="molecule type" value="Genomic_DNA"/>
</dbReference>
<keyword evidence="1" id="KW-0732">Signal</keyword>
<dbReference type="AlphaFoldDB" id="A0A0C3B328"/>
<evidence type="ECO:0000256" key="1">
    <source>
        <dbReference type="SAM" id="SignalP"/>
    </source>
</evidence>
<feature type="chain" id="PRO_5002175550" evidence="1">
    <location>
        <begin position="21"/>
        <end position="287"/>
    </location>
</feature>
<feature type="signal peptide" evidence="1">
    <location>
        <begin position="1"/>
        <end position="20"/>
    </location>
</feature>
<reference evidence="2 3" key="1">
    <citation type="submission" date="2014-04" db="EMBL/GenBank/DDBJ databases">
        <authorList>
            <consortium name="DOE Joint Genome Institute"/>
            <person name="Kuo A."/>
            <person name="Tarkka M."/>
            <person name="Buscot F."/>
            <person name="Kohler A."/>
            <person name="Nagy L.G."/>
            <person name="Floudas D."/>
            <person name="Copeland A."/>
            <person name="Barry K.W."/>
            <person name="Cichocki N."/>
            <person name="Veneault-Fourrey C."/>
            <person name="LaButti K."/>
            <person name="Lindquist E.A."/>
            <person name="Lipzen A."/>
            <person name="Lundell T."/>
            <person name="Morin E."/>
            <person name="Murat C."/>
            <person name="Sun H."/>
            <person name="Tunlid A."/>
            <person name="Henrissat B."/>
            <person name="Grigoriev I.V."/>
            <person name="Hibbett D.S."/>
            <person name="Martin F."/>
            <person name="Nordberg H.P."/>
            <person name="Cantor M.N."/>
            <person name="Hua S.X."/>
        </authorList>
    </citation>
    <scope>NUCLEOTIDE SEQUENCE [LARGE SCALE GENOMIC DNA]</scope>
    <source>
        <strain evidence="2 3">F 1598</strain>
    </source>
</reference>
<dbReference type="STRING" id="765440.A0A0C3B328"/>
<organism evidence="2 3">
    <name type="scientific">Piloderma croceum (strain F 1598)</name>
    <dbReference type="NCBI Taxonomy" id="765440"/>
    <lineage>
        <taxon>Eukaryota</taxon>
        <taxon>Fungi</taxon>
        <taxon>Dikarya</taxon>
        <taxon>Basidiomycota</taxon>
        <taxon>Agaricomycotina</taxon>
        <taxon>Agaricomycetes</taxon>
        <taxon>Agaricomycetidae</taxon>
        <taxon>Atheliales</taxon>
        <taxon>Atheliaceae</taxon>
        <taxon>Piloderma</taxon>
    </lineage>
</organism>
<dbReference type="HOGENOM" id="CLU_970148_0_0_1"/>
<dbReference type="InParanoid" id="A0A0C3B328"/>
<protein>
    <submittedName>
        <fullName evidence="2">Uncharacterized protein</fullName>
    </submittedName>
</protein>
<dbReference type="Proteomes" id="UP000054166">
    <property type="component" value="Unassembled WGS sequence"/>
</dbReference>
<evidence type="ECO:0000313" key="2">
    <source>
        <dbReference type="EMBL" id="KIM71652.1"/>
    </source>
</evidence>
<gene>
    <name evidence="2" type="ORF">PILCRDRAFT_16855</name>
</gene>
<dbReference type="OrthoDB" id="2692094at2759"/>
<accession>A0A0C3B328</accession>
<name>A0A0C3B328_PILCF</name>
<keyword evidence="3" id="KW-1185">Reference proteome</keyword>
<proteinExistence type="predicted"/>
<reference evidence="3" key="2">
    <citation type="submission" date="2015-01" db="EMBL/GenBank/DDBJ databases">
        <title>Evolutionary Origins and Diversification of the Mycorrhizal Mutualists.</title>
        <authorList>
            <consortium name="DOE Joint Genome Institute"/>
            <consortium name="Mycorrhizal Genomics Consortium"/>
            <person name="Kohler A."/>
            <person name="Kuo A."/>
            <person name="Nagy L.G."/>
            <person name="Floudas D."/>
            <person name="Copeland A."/>
            <person name="Barry K.W."/>
            <person name="Cichocki N."/>
            <person name="Veneault-Fourrey C."/>
            <person name="LaButti K."/>
            <person name="Lindquist E.A."/>
            <person name="Lipzen A."/>
            <person name="Lundell T."/>
            <person name="Morin E."/>
            <person name="Murat C."/>
            <person name="Riley R."/>
            <person name="Ohm R."/>
            <person name="Sun H."/>
            <person name="Tunlid A."/>
            <person name="Henrissat B."/>
            <person name="Grigoriev I.V."/>
            <person name="Hibbett D.S."/>
            <person name="Martin F."/>
        </authorList>
    </citation>
    <scope>NUCLEOTIDE SEQUENCE [LARGE SCALE GENOMIC DNA]</scope>
    <source>
        <strain evidence="3">F 1598</strain>
    </source>
</reference>